<dbReference type="Gene3D" id="1.10.10.10">
    <property type="entry name" value="Winged helix-like DNA-binding domain superfamily/Winged helix DNA-binding domain"/>
    <property type="match status" value="1"/>
</dbReference>
<proteinExistence type="predicted"/>
<dbReference type="PANTHER" id="PTHR42756:SF1">
    <property type="entry name" value="TRANSCRIPTIONAL REPRESSOR OF EMRAB OPERON"/>
    <property type="match status" value="1"/>
</dbReference>
<evidence type="ECO:0000313" key="5">
    <source>
        <dbReference type="EMBL" id="SVB19742.1"/>
    </source>
</evidence>
<name>A0A382C1V2_9ZZZZ</name>
<evidence type="ECO:0000259" key="4">
    <source>
        <dbReference type="PROSITE" id="PS50995"/>
    </source>
</evidence>
<dbReference type="AlphaFoldDB" id="A0A382C1V2"/>
<dbReference type="PRINTS" id="PR00598">
    <property type="entry name" value="HTHMARR"/>
</dbReference>
<protein>
    <recommendedName>
        <fullName evidence="4">HTH marR-type domain-containing protein</fullName>
    </recommendedName>
</protein>
<dbReference type="InterPro" id="IPR000835">
    <property type="entry name" value="HTH_MarR-typ"/>
</dbReference>
<keyword evidence="3" id="KW-0804">Transcription</keyword>
<dbReference type="InterPro" id="IPR036390">
    <property type="entry name" value="WH_DNA-bd_sf"/>
</dbReference>
<dbReference type="GO" id="GO:0003677">
    <property type="term" value="F:DNA binding"/>
    <property type="evidence" value="ECO:0007669"/>
    <property type="project" value="UniProtKB-KW"/>
</dbReference>
<dbReference type="Pfam" id="PF01047">
    <property type="entry name" value="MarR"/>
    <property type="match status" value="1"/>
</dbReference>
<dbReference type="SMART" id="SM00347">
    <property type="entry name" value="HTH_MARR"/>
    <property type="match status" value="1"/>
</dbReference>
<keyword evidence="1" id="KW-0805">Transcription regulation</keyword>
<organism evidence="5">
    <name type="scientific">marine metagenome</name>
    <dbReference type="NCBI Taxonomy" id="408172"/>
    <lineage>
        <taxon>unclassified sequences</taxon>
        <taxon>metagenomes</taxon>
        <taxon>ecological metagenomes</taxon>
    </lineage>
</organism>
<accession>A0A382C1V2</accession>
<dbReference type="InterPro" id="IPR036388">
    <property type="entry name" value="WH-like_DNA-bd_sf"/>
</dbReference>
<sequence length="140" mass="16097">MECGELIKQYLLSLLIVFRKNIRGNKYTLQQILILATIPDKGTDMTSLAEKIGVDNSTVTRLIDGMIRRNLVEKKNSYLDKRVTIVSLTKKGDQISEEIENKLDIIGEEIFNQISMEHKNDIKEALLSFHWALLKYNNSI</sequence>
<gene>
    <name evidence="5" type="ORF">METZ01_LOCUS172596</name>
</gene>
<dbReference type="EMBL" id="UINC01032301">
    <property type="protein sequence ID" value="SVB19742.1"/>
    <property type="molecule type" value="Genomic_DNA"/>
</dbReference>
<dbReference type="PANTHER" id="PTHR42756">
    <property type="entry name" value="TRANSCRIPTIONAL REGULATOR, MARR"/>
    <property type="match status" value="1"/>
</dbReference>
<feature type="domain" description="HTH marR-type" evidence="4">
    <location>
        <begin position="1"/>
        <end position="135"/>
    </location>
</feature>
<reference evidence="5" key="1">
    <citation type="submission" date="2018-05" db="EMBL/GenBank/DDBJ databases">
        <authorList>
            <person name="Lanie J.A."/>
            <person name="Ng W.-L."/>
            <person name="Kazmierczak K.M."/>
            <person name="Andrzejewski T.M."/>
            <person name="Davidsen T.M."/>
            <person name="Wayne K.J."/>
            <person name="Tettelin H."/>
            <person name="Glass J.I."/>
            <person name="Rusch D."/>
            <person name="Podicherti R."/>
            <person name="Tsui H.-C.T."/>
            <person name="Winkler M.E."/>
        </authorList>
    </citation>
    <scope>NUCLEOTIDE SEQUENCE</scope>
</reference>
<evidence type="ECO:0000256" key="2">
    <source>
        <dbReference type="ARBA" id="ARBA00023125"/>
    </source>
</evidence>
<dbReference type="PROSITE" id="PS50995">
    <property type="entry name" value="HTH_MARR_2"/>
    <property type="match status" value="1"/>
</dbReference>
<dbReference type="GO" id="GO:0003700">
    <property type="term" value="F:DNA-binding transcription factor activity"/>
    <property type="evidence" value="ECO:0007669"/>
    <property type="project" value="InterPro"/>
</dbReference>
<keyword evidence="2" id="KW-0238">DNA-binding</keyword>
<evidence type="ECO:0000256" key="1">
    <source>
        <dbReference type="ARBA" id="ARBA00023015"/>
    </source>
</evidence>
<evidence type="ECO:0000256" key="3">
    <source>
        <dbReference type="ARBA" id="ARBA00023163"/>
    </source>
</evidence>
<dbReference type="SUPFAM" id="SSF46785">
    <property type="entry name" value="Winged helix' DNA-binding domain"/>
    <property type="match status" value="1"/>
</dbReference>